<feature type="chain" id="PRO_5046581859" evidence="3">
    <location>
        <begin position="23"/>
        <end position="653"/>
    </location>
</feature>
<keyword evidence="1 3" id="KW-0732">Signal</keyword>
<feature type="coiled-coil region" evidence="2">
    <location>
        <begin position="21"/>
        <end position="79"/>
    </location>
</feature>
<reference evidence="5 6" key="1">
    <citation type="submission" date="2021-02" db="EMBL/GenBank/DDBJ databases">
        <authorList>
            <person name="Jung H.S."/>
            <person name="Chun B.H."/>
            <person name="Jeon C.O."/>
        </authorList>
    </citation>
    <scope>NUCLEOTIDE SEQUENCE [LARGE SCALE GENOMIC DNA]</scope>
    <source>
        <strain evidence="5 6">LMG 25203</strain>
    </source>
</reference>
<evidence type="ECO:0000256" key="1">
    <source>
        <dbReference type="ARBA" id="ARBA00022729"/>
    </source>
</evidence>
<evidence type="ECO:0000256" key="3">
    <source>
        <dbReference type="SAM" id="SignalP"/>
    </source>
</evidence>
<organism evidence="5 6">
    <name type="scientific">Flavobacterium macrobrachii</name>
    <dbReference type="NCBI Taxonomy" id="591204"/>
    <lineage>
        <taxon>Bacteria</taxon>
        <taxon>Pseudomonadati</taxon>
        <taxon>Bacteroidota</taxon>
        <taxon>Flavobacteriia</taxon>
        <taxon>Flavobacteriales</taxon>
        <taxon>Flavobacteriaceae</taxon>
        <taxon>Flavobacterium</taxon>
    </lineage>
</organism>
<evidence type="ECO:0000256" key="2">
    <source>
        <dbReference type="SAM" id="Coils"/>
    </source>
</evidence>
<dbReference type="NCBIfam" id="TIGR04183">
    <property type="entry name" value="Por_Secre_tail"/>
    <property type="match status" value="1"/>
</dbReference>
<keyword evidence="2" id="KW-0175">Coiled coil</keyword>
<sequence>MKKIVKTALLIIVFLNSNSIFAQLQEYIENENNRILKAQQTEIEIERFINSNFKNYKLAKEITEELKEHLREEEEFSDEEFEIALINAKRHELRKLFFKQNPDYKEYYSAQAMPQSIAQDCVNGDFESGVAGYSFWSDNYAQPASGEDFFQSCSTVTERTASNVMTASTNNFGSRVNLINSAASGYQVNDPVLASFGVNVPTLNSNGGIRCIKLNNTGGYGSSDLTTLSRNFTTINQSTIDFNFSLIMDNKPEHGQEIQPFFRARVYDQFDNIVDEICIIANPDNCLFNIIYINSERRMLYTGWICARLNVESILNQPGRIEFTISDCQPSRHFGTVYIDNICGLTCAVPQLGALSLEPTNIVCPDLSDETPMSVCGTYQSPVNATLSTLVLYILQNDEIIGTINSPTLLTANTFCFTVLPSQFGVDPFGDYEFQVDATFNVVCPAGNFVYDITDYSANVGPDVTFVDCCKPTLTLTSPVDNVSNLDANIETQKERSDWIRATNIVEVGNNDFQDGVIYHSGNFVELNPGFEAVSGSQFAAYIEGCSNNYVYRYQNPNNTKPEPKEEEINLIRLGSGFKIVPNPSTGIFEIIMKDNTFKHYQITTIDGKIVQESSINVTDKHQFDVTRFANGIYIINVVSENGEIQSQKLIKK</sequence>
<comment type="caution">
    <text evidence="5">The sequence shown here is derived from an EMBL/GenBank/DDBJ whole genome shotgun (WGS) entry which is preliminary data.</text>
</comment>
<evidence type="ECO:0000313" key="5">
    <source>
        <dbReference type="EMBL" id="MBM6499484.1"/>
    </source>
</evidence>
<dbReference type="Pfam" id="PF18962">
    <property type="entry name" value="Por_Secre_tail"/>
    <property type="match status" value="1"/>
</dbReference>
<evidence type="ECO:0000259" key="4">
    <source>
        <dbReference type="Pfam" id="PF18962"/>
    </source>
</evidence>
<dbReference type="EMBL" id="JACSOD020000481">
    <property type="protein sequence ID" value="MBM6499484.1"/>
    <property type="molecule type" value="Genomic_DNA"/>
</dbReference>
<dbReference type="RefSeq" id="WP_187657274.1">
    <property type="nucleotide sequence ID" value="NZ_JACSOD020000481.1"/>
</dbReference>
<keyword evidence="6" id="KW-1185">Reference proteome</keyword>
<dbReference type="Proteomes" id="UP000759529">
    <property type="component" value="Unassembled WGS sequence"/>
</dbReference>
<dbReference type="InterPro" id="IPR026444">
    <property type="entry name" value="Secre_tail"/>
</dbReference>
<dbReference type="NCBIfam" id="NF045639">
    <property type="entry name" value="GCX_COOH"/>
    <property type="match status" value="1"/>
</dbReference>
<proteinExistence type="predicted"/>
<name>A0ABS2CY29_9FLAO</name>
<dbReference type="InterPro" id="IPR055015">
    <property type="entry name" value="GCX_COOH"/>
</dbReference>
<feature type="signal peptide" evidence="3">
    <location>
        <begin position="1"/>
        <end position="22"/>
    </location>
</feature>
<feature type="domain" description="Secretion system C-terminal sorting" evidence="4">
    <location>
        <begin position="581"/>
        <end position="651"/>
    </location>
</feature>
<protein>
    <submittedName>
        <fullName evidence="5">T9SS type A sorting domain-containing protein</fullName>
    </submittedName>
</protein>
<evidence type="ECO:0000313" key="6">
    <source>
        <dbReference type="Proteomes" id="UP000759529"/>
    </source>
</evidence>
<gene>
    <name evidence="5" type="ORF">H9X54_009270</name>
</gene>
<accession>A0ABS2CY29</accession>